<reference evidence="2" key="1">
    <citation type="submission" date="2021-01" db="EMBL/GenBank/DDBJ databases">
        <authorList>
            <consortium name="Genoscope - CEA"/>
            <person name="William W."/>
        </authorList>
    </citation>
    <scope>NUCLEOTIDE SEQUENCE</scope>
</reference>
<keyword evidence="3" id="KW-1185">Reference proteome</keyword>
<sequence>MFYKTNLVSPNRTQSPVIVHKQSISQANNPLLSQQQCLPQTYYASSRTTPIKNLEQKFEVIKQNITIPTQNQSSPERNKPIIPNDFEIQVLRNEIIFRDQKIVALQKALDLSNDDRVRLRSALEQKSNLCVNKEREIAKLLATIHQMEYKKSESQIIKDLQQQIETLKIFIQENALDKQNIKNEDTNNFKAKMAILQQQLTQQINQNESLQQYIKELINQNKDLQLKYTEKCIEFQKLEMQLDQIQILQNELKGKEEEIEILKEELINDNTSTNIKEQSFIDQQNEIQKFLIQIKQQYLEDSPKLDKDDQDSININQHIYSFQSTDDFNKVEIQKTNK</sequence>
<organism evidence="2 3">
    <name type="scientific">Paramecium sonneborni</name>
    <dbReference type="NCBI Taxonomy" id="65129"/>
    <lineage>
        <taxon>Eukaryota</taxon>
        <taxon>Sar</taxon>
        <taxon>Alveolata</taxon>
        <taxon>Ciliophora</taxon>
        <taxon>Intramacronucleata</taxon>
        <taxon>Oligohymenophorea</taxon>
        <taxon>Peniculida</taxon>
        <taxon>Parameciidae</taxon>
        <taxon>Paramecium</taxon>
    </lineage>
</organism>
<evidence type="ECO:0000313" key="2">
    <source>
        <dbReference type="EMBL" id="CAD8064036.1"/>
    </source>
</evidence>
<comment type="caution">
    <text evidence="2">The sequence shown here is derived from an EMBL/GenBank/DDBJ whole genome shotgun (WGS) entry which is preliminary data.</text>
</comment>
<dbReference type="Proteomes" id="UP000692954">
    <property type="component" value="Unassembled WGS sequence"/>
</dbReference>
<dbReference type="OrthoDB" id="10322165at2759"/>
<evidence type="ECO:0000313" key="3">
    <source>
        <dbReference type="Proteomes" id="UP000692954"/>
    </source>
</evidence>
<dbReference type="EMBL" id="CAJJDN010000018">
    <property type="protein sequence ID" value="CAD8064036.1"/>
    <property type="molecule type" value="Genomic_DNA"/>
</dbReference>
<evidence type="ECO:0000256" key="1">
    <source>
        <dbReference type="SAM" id="Coils"/>
    </source>
</evidence>
<proteinExistence type="predicted"/>
<protein>
    <submittedName>
        <fullName evidence="2">Uncharacterized protein</fullName>
    </submittedName>
</protein>
<name>A0A8S1LH62_9CILI</name>
<keyword evidence="1" id="KW-0175">Coiled coil</keyword>
<dbReference type="AlphaFoldDB" id="A0A8S1LH62"/>
<feature type="coiled-coil region" evidence="1">
    <location>
        <begin position="193"/>
        <end position="272"/>
    </location>
</feature>
<gene>
    <name evidence="2" type="ORF">PSON_ATCC_30995.1.T0180292</name>
</gene>
<accession>A0A8S1LH62</accession>